<keyword evidence="3" id="KW-1185">Reference proteome</keyword>
<dbReference type="InterPro" id="IPR009493">
    <property type="entry name" value="P2_GpE"/>
</dbReference>
<dbReference type="EMBL" id="CP001154">
    <property type="protein sequence ID" value="ACO75588.1"/>
    <property type="molecule type" value="Genomic_DNA"/>
</dbReference>
<evidence type="ECO:0000313" key="1">
    <source>
        <dbReference type="EMBL" id="ACO73388.1"/>
    </source>
</evidence>
<dbReference type="HOGENOM" id="CLU_209063_2_0_4"/>
<dbReference type="GeneID" id="75111018"/>
<accession>C1DBJ1</accession>
<organism evidence="1 3">
    <name type="scientific">Laribacter hongkongensis (strain HLHK9)</name>
    <dbReference type="NCBI Taxonomy" id="557598"/>
    <lineage>
        <taxon>Bacteria</taxon>
        <taxon>Pseudomonadati</taxon>
        <taxon>Pseudomonadota</taxon>
        <taxon>Betaproteobacteria</taxon>
        <taxon>Neisseriales</taxon>
        <taxon>Aquaspirillaceae</taxon>
        <taxon>Laribacter</taxon>
    </lineage>
</organism>
<sequence length="37" mass="4321">MADLAVTFHWRPSDMDGMSLSELAAWRERARVRTEVE</sequence>
<dbReference type="AlphaFoldDB" id="C1DBJ1"/>
<dbReference type="KEGG" id="lhk:LHK_02607"/>
<proteinExistence type="predicted"/>
<dbReference type="EMBL" id="CP001154">
    <property type="protein sequence ID" value="ACO73388.1"/>
    <property type="molecule type" value="Genomic_DNA"/>
</dbReference>
<dbReference type="Pfam" id="PF06528">
    <property type="entry name" value="Phage_P2_GpE"/>
    <property type="match status" value="1"/>
</dbReference>
<name>C1DBJ1_LARHH</name>
<dbReference type="RefSeq" id="WP_012695880.1">
    <property type="nucleotide sequence ID" value="NC_012559.1"/>
</dbReference>
<gene>
    <name evidence="1" type="ordered locus">LHK_00393</name>
    <name evidence="2" type="ordered locus">LHK_02607</name>
</gene>
<dbReference type="Proteomes" id="UP000002010">
    <property type="component" value="Chromosome"/>
</dbReference>
<dbReference type="eggNOG" id="ENOG50314P4">
    <property type="taxonomic scope" value="Bacteria"/>
</dbReference>
<dbReference type="KEGG" id="lhk:LHK_00393"/>
<evidence type="ECO:0000313" key="3">
    <source>
        <dbReference type="Proteomes" id="UP000002010"/>
    </source>
</evidence>
<evidence type="ECO:0000313" key="2">
    <source>
        <dbReference type="EMBL" id="ACO75588.1"/>
    </source>
</evidence>
<protein>
    <submittedName>
        <fullName evidence="1">P2 GpE family protein</fullName>
    </submittedName>
</protein>
<reference evidence="1 3" key="1">
    <citation type="journal article" date="2009" name="PLoS Genet.">
        <title>The complete genome and proteome of Laribacter hongkongensis reveal potential mechanisms for adaptations to different temperatures and habitats.</title>
        <authorList>
            <person name="Woo P.C."/>
            <person name="Lau S.K."/>
            <person name="Tse H."/>
            <person name="Teng J.L."/>
            <person name="Curreem S.O."/>
            <person name="Tsang A.K."/>
            <person name="Fan R.Y."/>
            <person name="Wong G.K."/>
            <person name="Huang Y."/>
            <person name="Loman N.J."/>
            <person name="Snyder L.A."/>
            <person name="Cai J.J."/>
            <person name="Huang J.D."/>
            <person name="Mak W."/>
            <person name="Pallen M.J."/>
            <person name="Lok S."/>
            <person name="Yuen K.Y."/>
        </authorList>
    </citation>
    <scope>NUCLEOTIDE SEQUENCE [LARGE SCALE GENOMIC DNA]</scope>
    <source>
        <strain evidence="1 3">HLHK9</strain>
    </source>
</reference>